<reference evidence="3 4" key="1">
    <citation type="journal article" date="2019" name="Nat. Ecol. Evol.">
        <title>Megaphylogeny resolves global patterns of mushroom evolution.</title>
        <authorList>
            <person name="Varga T."/>
            <person name="Krizsan K."/>
            <person name="Foldi C."/>
            <person name="Dima B."/>
            <person name="Sanchez-Garcia M."/>
            <person name="Sanchez-Ramirez S."/>
            <person name="Szollosi G.J."/>
            <person name="Szarkandi J.G."/>
            <person name="Papp V."/>
            <person name="Albert L."/>
            <person name="Andreopoulos W."/>
            <person name="Angelini C."/>
            <person name="Antonin V."/>
            <person name="Barry K.W."/>
            <person name="Bougher N.L."/>
            <person name="Buchanan P."/>
            <person name="Buyck B."/>
            <person name="Bense V."/>
            <person name="Catcheside P."/>
            <person name="Chovatia M."/>
            <person name="Cooper J."/>
            <person name="Damon W."/>
            <person name="Desjardin D."/>
            <person name="Finy P."/>
            <person name="Geml J."/>
            <person name="Haridas S."/>
            <person name="Hughes K."/>
            <person name="Justo A."/>
            <person name="Karasinski D."/>
            <person name="Kautmanova I."/>
            <person name="Kiss B."/>
            <person name="Kocsube S."/>
            <person name="Kotiranta H."/>
            <person name="LaButti K.M."/>
            <person name="Lechner B.E."/>
            <person name="Liimatainen K."/>
            <person name="Lipzen A."/>
            <person name="Lukacs Z."/>
            <person name="Mihaltcheva S."/>
            <person name="Morgado L.N."/>
            <person name="Niskanen T."/>
            <person name="Noordeloos M.E."/>
            <person name="Ohm R.A."/>
            <person name="Ortiz-Santana B."/>
            <person name="Ovrebo C."/>
            <person name="Racz N."/>
            <person name="Riley R."/>
            <person name="Savchenko A."/>
            <person name="Shiryaev A."/>
            <person name="Soop K."/>
            <person name="Spirin V."/>
            <person name="Szebenyi C."/>
            <person name="Tomsovsky M."/>
            <person name="Tulloss R.E."/>
            <person name="Uehling J."/>
            <person name="Grigoriev I.V."/>
            <person name="Vagvolgyi C."/>
            <person name="Papp T."/>
            <person name="Martin F.M."/>
            <person name="Miettinen O."/>
            <person name="Hibbett D.S."/>
            <person name="Nagy L.G."/>
        </authorList>
    </citation>
    <scope>NUCLEOTIDE SEQUENCE [LARGE SCALE GENOMIC DNA]</scope>
    <source>
        <strain evidence="3 4">CBS 962.96</strain>
    </source>
</reference>
<feature type="compositionally biased region" description="Basic and acidic residues" evidence="1">
    <location>
        <begin position="204"/>
        <end position="218"/>
    </location>
</feature>
<sequence>MFTKLASFTVVCIIILLRLYYPFTDWPIPNSARTTLKELTCFLVGAGGAIGPIVLYLTLVSMLYLLLTQTVIYIVARYNFSSTFKARVERYQEAEKVYFWKDRDTTPERSHSKLNCFIFLDLSFALFVNAATFNSSEDTADVDSAEIVAADDPRLNLIYAIVLFLGTCLTLYTIYNFVVTGKASPKQYGSQNDEESKIAVSESSKQEMMSEKNSEQELIHTIGDNVNKF</sequence>
<keyword evidence="2" id="KW-1133">Transmembrane helix</keyword>
<evidence type="ECO:0000256" key="1">
    <source>
        <dbReference type="SAM" id="MobiDB-lite"/>
    </source>
</evidence>
<protein>
    <submittedName>
        <fullName evidence="3">Uncharacterized protein</fullName>
    </submittedName>
</protein>
<gene>
    <name evidence="3" type="ORF">K435DRAFT_875385</name>
</gene>
<dbReference type="Proteomes" id="UP000297245">
    <property type="component" value="Unassembled WGS sequence"/>
</dbReference>
<name>A0A4S8KUF6_DENBC</name>
<organism evidence="3 4">
    <name type="scientific">Dendrothele bispora (strain CBS 962.96)</name>
    <dbReference type="NCBI Taxonomy" id="1314807"/>
    <lineage>
        <taxon>Eukaryota</taxon>
        <taxon>Fungi</taxon>
        <taxon>Dikarya</taxon>
        <taxon>Basidiomycota</taxon>
        <taxon>Agaricomycotina</taxon>
        <taxon>Agaricomycetes</taxon>
        <taxon>Agaricomycetidae</taxon>
        <taxon>Agaricales</taxon>
        <taxon>Agaricales incertae sedis</taxon>
        <taxon>Dendrothele</taxon>
    </lineage>
</organism>
<keyword evidence="2" id="KW-0812">Transmembrane</keyword>
<feature type="transmembrane region" description="Helical" evidence="2">
    <location>
        <begin position="157"/>
        <end position="178"/>
    </location>
</feature>
<feature type="transmembrane region" description="Helical" evidence="2">
    <location>
        <begin position="43"/>
        <end position="67"/>
    </location>
</feature>
<accession>A0A4S8KUF6</accession>
<dbReference type="EMBL" id="ML180016">
    <property type="protein sequence ID" value="THU79522.1"/>
    <property type="molecule type" value="Genomic_DNA"/>
</dbReference>
<evidence type="ECO:0000313" key="4">
    <source>
        <dbReference type="Proteomes" id="UP000297245"/>
    </source>
</evidence>
<evidence type="ECO:0000313" key="3">
    <source>
        <dbReference type="EMBL" id="THU79522.1"/>
    </source>
</evidence>
<dbReference type="AlphaFoldDB" id="A0A4S8KUF6"/>
<keyword evidence="4" id="KW-1185">Reference proteome</keyword>
<feature type="region of interest" description="Disordered" evidence="1">
    <location>
        <begin position="186"/>
        <end position="229"/>
    </location>
</feature>
<feature type="transmembrane region" description="Helical" evidence="2">
    <location>
        <begin position="5"/>
        <end position="23"/>
    </location>
</feature>
<proteinExistence type="predicted"/>
<keyword evidence="2" id="KW-0472">Membrane</keyword>
<evidence type="ECO:0000256" key="2">
    <source>
        <dbReference type="SAM" id="Phobius"/>
    </source>
</evidence>
<feature type="transmembrane region" description="Helical" evidence="2">
    <location>
        <begin position="114"/>
        <end position="133"/>
    </location>
</feature>